<dbReference type="EMBL" id="CP119317">
    <property type="protein sequence ID" value="WEK56100.1"/>
    <property type="molecule type" value="Genomic_DNA"/>
</dbReference>
<gene>
    <name evidence="1" type="ORF">P0Y55_08645</name>
</gene>
<organism evidence="1 2">
    <name type="scientific">Candidatus Cohnella colombiensis</name>
    <dbReference type="NCBI Taxonomy" id="3121368"/>
    <lineage>
        <taxon>Bacteria</taxon>
        <taxon>Bacillati</taxon>
        <taxon>Bacillota</taxon>
        <taxon>Bacilli</taxon>
        <taxon>Bacillales</taxon>
        <taxon>Paenibacillaceae</taxon>
        <taxon>Cohnella</taxon>
    </lineage>
</organism>
<dbReference type="Gene3D" id="3.40.50.300">
    <property type="entry name" value="P-loop containing nucleotide triphosphate hydrolases"/>
    <property type="match status" value="1"/>
</dbReference>
<evidence type="ECO:0000313" key="1">
    <source>
        <dbReference type="EMBL" id="WEK56100.1"/>
    </source>
</evidence>
<dbReference type="AlphaFoldDB" id="A0AA95EYY9"/>
<evidence type="ECO:0008006" key="3">
    <source>
        <dbReference type="Google" id="ProtNLM"/>
    </source>
</evidence>
<accession>A0AA95EYY9</accession>
<dbReference type="SUPFAM" id="SSF52540">
    <property type="entry name" value="P-loop containing nucleoside triphosphate hydrolases"/>
    <property type="match status" value="1"/>
</dbReference>
<dbReference type="Proteomes" id="UP001178662">
    <property type="component" value="Chromosome"/>
</dbReference>
<sequence>MTNKKPFVIAIAAVSGGGKTTITSRLLDVLPNSIAIYFDDYDFEECPEDIVAWVKSGGDPNEWTISPLINDLLKVIHDGERRIDYILMDYPFAYGHKEMKEYIDFAIFIDTPLDIAFVRRILRDFEAAAIEVVRDDLLGYLSHSREAYIHMLKTIKPDSDFIVDGSLSLADIVEILREEIERRVEVNS</sequence>
<name>A0AA95EYY9_9BACL</name>
<protein>
    <recommendedName>
        <fullName evidence="3">Phosphoribulokinase/uridine kinase domain-containing protein</fullName>
    </recommendedName>
</protein>
<keyword evidence="2" id="KW-1185">Reference proteome</keyword>
<evidence type="ECO:0000313" key="2">
    <source>
        <dbReference type="Proteomes" id="UP001178662"/>
    </source>
</evidence>
<dbReference type="InterPro" id="IPR027417">
    <property type="entry name" value="P-loop_NTPase"/>
</dbReference>
<dbReference type="NCBIfam" id="NF006085">
    <property type="entry name" value="PRK08233.1"/>
    <property type="match status" value="1"/>
</dbReference>
<proteinExistence type="predicted"/>
<reference evidence="1" key="1">
    <citation type="submission" date="2023-03" db="EMBL/GenBank/DDBJ databases">
        <title>Andean soil-derived lignocellulolytic bacterial consortium as a source of novel taxa and putative plastic-active enzymes.</title>
        <authorList>
            <person name="Diaz-Garcia L."/>
            <person name="Chuvochina M."/>
            <person name="Feuerriegel G."/>
            <person name="Bunk B."/>
            <person name="Sproer C."/>
            <person name="Streit W.R."/>
            <person name="Rodriguez L.M."/>
            <person name="Overmann J."/>
            <person name="Jimenez D.J."/>
        </authorList>
    </citation>
    <scope>NUCLEOTIDE SEQUENCE</scope>
    <source>
        <strain evidence="1">MAG 2441</strain>
    </source>
</reference>